<evidence type="ECO:0000313" key="1">
    <source>
        <dbReference type="EMBL" id="MBX35116.1"/>
    </source>
</evidence>
<protein>
    <submittedName>
        <fullName evidence="1">Uncharacterized protein</fullName>
    </submittedName>
</protein>
<proteinExistence type="predicted"/>
<reference evidence="1" key="1">
    <citation type="submission" date="2018-02" db="EMBL/GenBank/DDBJ databases">
        <title>Rhizophora mucronata_Transcriptome.</title>
        <authorList>
            <person name="Meera S.P."/>
            <person name="Sreeshan A."/>
            <person name="Augustine A."/>
        </authorList>
    </citation>
    <scope>NUCLEOTIDE SEQUENCE</scope>
    <source>
        <tissue evidence="1">Leaf</tissue>
    </source>
</reference>
<organism evidence="1">
    <name type="scientific">Rhizophora mucronata</name>
    <name type="common">Asiatic mangrove</name>
    <dbReference type="NCBI Taxonomy" id="61149"/>
    <lineage>
        <taxon>Eukaryota</taxon>
        <taxon>Viridiplantae</taxon>
        <taxon>Streptophyta</taxon>
        <taxon>Embryophyta</taxon>
        <taxon>Tracheophyta</taxon>
        <taxon>Spermatophyta</taxon>
        <taxon>Magnoliopsida</taxon>
        <taxon>eudicotyledons</taxon>
        <taxon>Gunneridae</taxon>
        <taxon>Pentapetalae</taxon>
        <taxon>rosids</taxon>
        <taxon>fabids</taxon>
        <taxon>Malpighiales</taxon>
        <taxon>Rhizophoraceae</taxon>
        <taxon>Rhizophora</taxon>
    </lineage>
</organism>
<dbReference type="EMBL" id="GGEC01054632">
    <property type="protein sequence ID" value="MBX35116.1"/>
    <property type="molecule type" value="Transcribed_RNA"/>
</dbReference>
<accession>A0A2P2MY29</accession>
<sequence>MMEEQVHFFLPFFFPHRFMWVKLSPIHLSGEQLSELILSLVTSLQVRQLYMTSF</sequence>
<name>A0A2P2MY29_RHIMU</name>
<dbReference type="AlphaFoldDB" id="A0A2P2MY29"/>